<keyword evidence="16" id="KW-0393">Immunoglobulin domain</keyword>
<dbReference type="SUPFAM" id="SSF48726">
    <property type="entry name" value="Immunoglobulin"/>
    <property type="match status" value="6"/>
</dbReference>
<reference evidence="21" key="3">
    <citation type="submission" date="2025-09" db="UniProtKB">
        <authorList>
            <consortium name="Ensembl"/>
        </authorList>
    </citation>
    <scope>IDENTIFICATION</scope>
</reference>
<feature type="compositionally biased region" description="Polar residues" evidence="17">
    <location>
        <begin position="1234"/>
        <end position="1243"/>
    </location>
</feature>
<protein>
    <submittedName>
        <fullName evidence="21">Neuronal cell adhesion molecule</fullName>
    </submittedName>
</protein>
<dbReference type="SMART" id="SM00060">
    <property type="entry name" value="FN3"/>
    <property type="match status" value="5"/>
</dbReference>
<dbReference type="Pfam" id="PF13927">
    <property type="entry name" value="Ig_3"/>
    <property type="match status" value="3"/>
</dbReference>
<gene>
    <name evidence="21" type="primary">NRCAM</name>
</gene>
<evidence type="ECO:0000256" key="18">
    <source>
        <dbReference type="SAM" id="Phobius"/>
    </source>
</evidence>
<feature type="domain" description="Ig-like" evidence="19">
    <location>
        <begin position="104"/>
        <end position="194"/>
    </location>
</feature>
<dbReference type="PROSITE" id="PS50835">
    <property type="entry name" value="IG_LIKE"/>
    <property type="match status" value="6"/>
</dbReference>
<dbReference type="PANTHER" id="PTHR44170:SF15">
    <property type="entry name" value="NEURONAL CELL ADHESION MOLECULE"/>
    <property type="match status" value="1"/>
</dbReference>
<evidence type="ECO:0000256" key="15">
    <source>
        <dbReference type="ARBA" id="ARBA00023180"/>
    </source>
</evidence>
<dbReference type="GO" id="GO:0098632">
    <property type="term" value="F:cell-cell adhesion mediator activity"/>
    <property type="evidence" value="ECO:0007669"/>
    <property type="project" value="TreeGrafter"/>
</dbReference>
<feature type="domain" description="Fibronectin type-III" evidence="20">
    <location>
        <begin position="1001"/>
        <end position="1093"/>
    </location>
</feature>
<keyword evidence="4" id="KW-1003">Cell membrane</keyword>
<keyword evidence="10" id="KW-0130">Cell adhesion</keyword>
<feature type="domain" description="Fibronectin type-III" evidence="20">
    <location>
        <begin position="676"/>
        <end position="773"/>
    </location>
</feature>
<keyword evidence="12 18" id="KW-1133">Transmembrane helix</keyword>
<evidence type="ECO:0000259" key="19">
    <source>
        <dbReference type="PROSITE" id="PS50835"/>
    </source>
</evidence>
<dbReference type="PROSITE" id="PS00290">
    <property type="entry name" value="IG_MHC"/>
    <property type="match status" value="1"/>
</dbReference>
<evidence type="ECO:0000256" key="14">
    <source>
        <dbReference type="ARBA" id="ARBA00023157"/>
    </source>
</evidence>
<feature type="domain" description="Fibronectin type-III" evidence="20">
    <location>
        <begin position="579"/>
        <end position="674"/>
    </location>
</feature>
<evidence type="ECO:0000256" key="2">
    <source>
        <dbReference type="ARBA" id="ARBA00008588"/>
    </source>
</evidence>
<evidence type="ECO:0000256" key="4">
    <source>
        <dbReference type="ARBA" id="ARBA00022475"/>
    </source>
</evidence>
<comment type="similarity">
    <text evidence="2">Belongs to the immunoglobulin superfamily. L1/neurofascin/NgCAM family.</text>
</comment>
<accession>A0A4W6FI43</accession>
<feature type="domain" description="Ig-like" evidence="19">
    <location>
        <begin position="207"/>
        <end position="295"/>
    </location>
</feature>
<keyword evidence="3" id="KW-0217">Developmental protein</keyword>
<dbReference type="InterPro" id="IPR003598">
    <property type="entry name" value="Ig_sub2"/>
</dbReference>
<keyword evidence="14" id="KW-1015">Disulfide bond</keyword>
<evidence type="ECO:0000256" key="8">
    <source>
        <dbReference type="ARBA" id="ARBA00022737"/>
    </source>
</evidence>
<dbReference type="InterPro" id="IPR007110">
    <property type="entry name" value="Ig-like_dom"/>
</dbReference>
<keyword evidence="11" id="KW-0524">Neurogenesis</keyword>
<dbReference type="FunFam" id="2.60.40.10:FF:000238">
    <property type="entry name" value="Neuronal cell adhesion molecule"/>
    <property type="match status" value="1"/>
</dbReference>
<dbReference type="PRINTS" id="PR00014">
    <property type="entry name" value="FNTYPEIII"/>
</dbReference>
<reference evidence="22" key="1">
    <citation type="submission" date="2015-09" db="EMBL/GenBank/DDBJ databases">
        <authorList>
            <person name="Sai Rama Sridatta P."/>
        </authorList>
    </citation>
    <scope>NUCLEOTIDE SEQUENCE [LARGE SCALE GENOMIC DNA]</scope>
</reference>
<dbReference type="InterPro" id="IPR003006">
    <property type="entry name" value="Ig/MHC_CS"/>
</dbReference>
<feature type="transmembrane region" description="Helical" evidence="18">
    <location>
        <begin position="1105"/>
        <end position="1126"/>
    </location>
</feature>
<keyword evidence="6 18" id="KW-0812">Transmembrane</keyword>
<evidence type="ECO:0000259" key="20">
    <source>
        <dbReference type="PROSITE" id="PS50853"/>
    </source>
</evidence>
<dbReference type="Pfam" id="PF07679">
    <property type="entry name" value="I-set"/>
    <property type="match status" value="2"/>
</dbReference>
<dbReference type="InterPro" id="IPR026966">
    <property type="entry name" value="Neurofascin/L1/NrCAM_C"/>
</dbReference>
<dbReference type="GO" id="GO:0005886">
    <property type="term" value="C:plasma membrane"/>
    <property type="evidence" value="ECO:0007669"/>
    <property type="project" value="UniProtKB-SubCell"/>
</dbReference>
<evidence type="ECO:0000256" key="7">
    <source>
        <dbReference type="ARBA" id="ARBA00022729"/>
    </source>
</evidence>
<organism evidence="21 22">
    <name type="scientific">Lates calcarifer</name>
    <name type="common">Barramundi</name>
    <name type="synonym">Holocentrus calcarifer</name>
    <dbReference type="NCBI Taxonomy" id="8187"/>
    <lineage>
        <taxon>Eukaryota</taxon>
        <taxon>Metazoa</taxon>
        <taxon>Chordata</taxon>
        <taxon>Craniata</taxon>
        <taxon>Vertebrata</taxon>
        <taxon>Euteleostomi</taxon>
        <taxon>Actinopterygii</taxon>
        <taxon>Neopterygii</taxon>
        <taxon>Teleostei</taxon>
        <taxon>Neoteleostei</taxon>
        <taxon>Acanthomorphata</taxon>
        <taxon>Carangaria</taxon>
        <taxon>Carangaria incertae sedis</taxon>
        <taxon>Centropomidae</taxon>
        <taxon>Lates</taxon>
    </lineage>
</organism>
<evidence type="ECO:0000256" key="17">
    <source>
        <dbReference type="SAM" id="MobiDB-lite"/>
    </source>
</evidence>
<evidence type="ECO:0000256" key="13">
    <source>
        <dbReference type="ARBA" id="ARBA00023136"/>
    </source>
</evidence>
<feature type="domain" description="Fibronectin type-III" evidence="20">
    <location>
        <begin position="884"/>
        <end position="980"/>
    </location>
</feature>
<feature type="domain" description="Ig-like" evidence="19">
    <location>
        <begin position="300"/>
        <end position="388"/>
    </location>
</feature>
<evidence type="ECO:0000256" key="1">
    <source>
        <dbReference type="ARBA" id="ARBA00004251"/>
    </source>
</evidence>
<dbReference type="InterPro" id="IPR036179">
    <property type="entry name" value="Ig-like_dom_sf"/>
</dbReference>
<dbReference type="SUPFAM" id="SSF49265">
    <property type="entry name" value="Fibronectin type III"/>
    <property type="match status" value="3"/>
</dbReference>
<feature type="domain" description="Fibronectin type-III" evidence="20">
    <location>
        <begin position="778"/>
        <end position="880"/>
    </location>
</feature>
<dbReference type="GO" id="GO:0007411">
    <property type="term" value="P:axon guidance"/>
    <property type="evidence" value="ECO:0007669"/>
    <property type="project" value="TreeGrafter"/>
</dbReference>
<feature type="compositionally biased region" description="Basic and acidic residues" evidence="17">
    <location>
        <begin position="1216"/>
        <end position="1227"/>
    </location>
</feature>
<evidence type="ECO:0000313" key="22">
    <source>
        <dbReference type="Proteomes" id="UP000314980"/>
    </source>
</evidence>
<evidence type="ECO:0000256" key="16">
    <source>
        <dbReference type="ARBA" id="ARBA00023319"/>
    </source>
</evidence>
<sequence length="1243" mass="138041">KVPQPPTITHQSPKDYIIDPRENIIIHCEAKGKPHPSFSWTRNGTHFDIDQDSNVIMRPHSGTLVVDISREKAEHYEGVYQCTARNKHGTAVSNNIVVRQSRSPLWSKEKIKPIVVQEGVSLVLPCRPPAGLPPPIIFWMDNNFQRLPQSSRVSQSLNGDLYFSNVLREDSRNDYICYARFPHTQTIQQKQPITVKVLNHPMDERRPTFLIPSGSSSSKMVLRGQVLEMECIAGGLPTPEISWTKVSGDLPAKRTSFLHYQKTLRIVNVSESDAGDYRCTARNRLGSVHHTIRVAVKAAPYWISGPSRNLVLAPGENGVLTCRASGTPKPSITWAMNGIPIENSPNDVSRKVEDDTIIFTDVQIGSSAVYQCNVSNDYGYLLSNAFVNVLSEPPRVLTPANKVYQVIKNHPALIDCASFGSPIPKITWFKDSRSSTLDGEPYIKHDNGTLEIHIAQAEHSGKYTCVARNILGIYENHIYLEVKEPTRILKQPEYKVVQRGKSVVFECKVKHDPSLIPTMTWLKDDGELPDDERLIVDSDSLTINDVTENDAGVYTCIMNTTLDHDSASAELTVVEKPDPPTDLELTDKKKRSVQLTWTPGDEHNSPIKKFLIQYEDSLHNRGHWHNLTEVPGTKTTAHLKLSPYVHYTFRVLALNAMGFSRPSFPSKVYKTEAAAPDENPTGVQGFGTEHDNLVISWKPLSGLQSNGPGLHYRVMWRQKAVDSEWTTVTVANNSKFVVSGTPTFVPYEIKVQAVNDHGAGPDPAIAIGYSGEDFPVAAPENVQAVVLNSTLAEVHWDPVPHRLVRGHLKGYKVTYWRKNNIHKHNPYHTEKLFLVFSGNHSHGMLPGLHPFTLYSVNVRVFNGKGDGPVSSDQHFETPEGVPGAPTSLVVTNSNQDSLTLEWSPPHDHNGRITGYTLKYQPVNNSNELGPVEELALLANETSVTLPNLKYSTRYKFYLNAKTVRGAGPAISQETVTIMDEGNQTSHPIARPPPQHPTQKARPASPFGNLSSSVGEHGALISWEYWGSGKTIYVEYIVKNSEEEWQKEPVNGSQNVTLKGLKGGLSYRVRLVAKGHHDQPLHHSEELLVTVPAVASRQVDIATQGWFIGLMCAIALLILILLIICFIQRNKGGKYPVKEKEDAHTDPEFQPMKEDDCTFVEYSDNEDHKPLKGSRTPSNGTVKREDSDDSLVDYGEGGDGQFNEDGSFIGQYSGKSASRDTAEGHESSEAPSPITAMNSLNSFV</sequence>
<evidence type="ECO:0000256" key="3">
    <source>
        <dbReference type="ARBA" id="ARBA00022473"/>
    </source>
</evidence>
<evidence type="ECO:0000256" key="5">
    <source>
        <dbReference type="ARBA" id="ARBA00022553"/>
    </source>
</evidence>
<dbReference type="GeneTree" id="ENSGT00940000155419"/>
<keyword evidence="5" id="KW-0597">Phosphoprotein</keyword>
<keyword evidence="9" id="KW-0221">Differentiation</keyword>
<dbReference type="SMART" id="SM00408">
    <property type="entry name" value="IGc2"/>
    <property type="match status" value="6"/>
</dbReference>
<dbReference type="InterPro" id="IPR003599">
    <property type="entry name" value="Ig_sub"/>
</dbReference>
<dbReference type="PROSITE" id="PS50853">
    <property type="entry name" value="FN3"/>
    <property type="match status" value="5"/>
</dbReference>
<dbReference type="InterPro" id="IPR013098">
    <property type="entry name" value="Ig_I-set"/>
</dbReference>
<dbReference type="FunFam" id="2.60.40.10:FF:000063">
    <property type="entry name" value="neural cell adhesion molecule L1"/>
    <property type="match status" value="1"/>
</dbReference>
<dbReference type="InterPro" id="IPR013783">
    <property type="entry name" value="Ig-like_fold"/>
</dbReference>
<dbReference type="Ensembl" id="ENSLCAT00010052011.1">
    <property type="protein sequence ID" value="ENSLCAP00010050688.1"/>
    <property type="gene ID" value="ENSLCAG00010022373.1"/>
</dbReference>
<dbReference type="FunFam" id="2.60.40.10:FF:000057">
    <property type="entry name" value="neural cell adhesion molecule L1"/>
    <property type="match status" value="1"/>
</dbReference>
<feature type="region of interest" description="Disordered" evidence="17">
    <location>
        <begin position="1162"/>
        <end position="1243"/>
    </location>
</feature>
<dbReference type="SMART" id="SM00409">
    <property type="entry name" value="IG"/>
    <property type="match status" value="6"/>
</dbReference>
<keyword evidence="7" id="KW-0732">Signal</keyword>
<dbReference type="InterPro" id="IPR003961">
    <property type="entry name" value="FN3_dom"/>
</dbReference>
<dbReference type="InterPro" id="IPR036116">
    <property type="entry name" value="FN3_sf"/>
</dbReference>
<dbReference type="GO" id="GO:0007420">
    <property type="term" value="P:brain development"/>
    <property type="evidence" value="ECO:0007669"/>
    <property type="project" value="TreeGrafter"/>
</dbReference>
<comment type="subcellular location">
    <subcellularLocation>
        <location evidence="1">Cell membrane</location>
        <topology evidence="1">Single-pass type I membrane protein</topology>
    </subcellularLocation>
</comment>
<feature type="region of interest" description="Disordered" evidence="17">
    <location>
        <begin position="982"/>
        <end position="1005"/>
    </location>
</feature>
<keyword evidence="15" id="KW-0325">Glycoprotein</keyword>
<dbReference type="CDD" id="cd00063">
    <property type="entry name" value="FN3"/>
    <property type="match status" value="5"/>
</dbReference>
<dbReference type="Proteomes" id="UP000314980">
    <property type="component" value="Unassembled WGS sequence"/>
</dbReference>
<dbReference type="AlphaFoldDB" id="A0A4W6FI43"/>
<dbReference type="PANTHER" id="PTHR44170">
    <property type="entry name" value="PROTEIN SIDEKICK"/>
    <property type="match status" value="1"/>
</dbReference>
<dbReference type="GO" id="GO:0030424">
    <property type="term" value="C:axon"/>
    <property type="evidence" value="ECO:0007669"/>
    <property type="project" value="UniProtKB-ARBA"/>
</dbReference>
<evidence type="ECO:0000256" key="11">
    <source>
        <dbReference type="ARBA" id="ARBA00022902"/>
    </source>
</evidence>
<feature type="domain" description="Ig-like" evidence="19">
    <location>
        <begin position="485"/>
        <end position="572"/>
    </location>
</feature>
<feature type="domain" description="Ig-like" evidence="19">
    <location>
        <begin position="6"/>
        <end position="93"/>
    </location>
</feature>
<dbReference type="FunFam" id="2.60.40.10:FF:000363">
    <property type="entry name" value="neurofascin isoform X1"/>
    <property type="match status" value="1"/>
</dbReference>
<dbReference type="FunFam" id="2.60.40.10:FF:000114">
    <property type="entry name" value="Neuronal cell adhesion molecule"/>
    <property type="match status" value="1"/>
</dbReference>
<dbReference type="Pfam" id="PF13882">
    <property type="entry name" value="Bravo_FIGEY"/>
    <property type="match status" value="1"/>
</dbReference>
<reference evidence="21" key="2">
    <citation type="submission" date="2025-08" db="UniProtKB">
        <authorList>
            <consortium name="Ensembl"/>
        </authorList>
    </citation>
    <scope>IDENTIFICATION</scope>
</reference>
<keyword evidence="22" id="KW-1185">Reference proteome</keyword>
<dbReference type="Pfam" id="PF00041">
    <property type="entry name" value="fn3"/>
    <property type="match status" value="4"/>
</dbReference>
<evidence type="ECO:0000256" key="10">
    <source>
        <dbReference type="ARBA" id="ARBA00022889"/>
    </source>
</evidence>
<dbReference type="FunFam" id="2.60.40.10:FF:000100">
    <property type="entry name" value="Neuronal cell adhesion molecule a"/>
    <property type="match status" value="1"/>
</dbReference>
<evidence type="ECO:0000313" key="21">
    <source>
        <dbReference type="Ensembl" id="ENSLCAP00010050688.1"/>
    </source>
</evidence>
<dbReference type="FunFam" id="2.60.40.10:FF:000078">
    <property type="entry name" value="Neuronal cell adhesion molecule"/>
    <property type="match status" value="1"/>
</dbReference>
<dbReference type="Gene3D" id="2.60.40.10">
    <property type="entry name" value="Immunoglobulins"/>
    <property type="match status" value="10"/>
</dbReference>
<dbReference type="FunFam" id="2.60.40.10:FF:000038">
    <property type="entry name" value="Neuronal cell adhesion molecule"/>
    <property type="match status" value="1"/>
</dbReference>
<proteinExistence type="inferred from homology"/>
<evidence type="ECO:0000256" key="9">
    <source>
        <dbReference type="ARBA" id="ARBA00022782"/>
    </source>
</evidence>
<feature type="domain" description="Ig-like" evidence="19">
    <location>
        <begin position="394"/>
        <end position="469"/>
    </location>
</feature>
<keyword evidence="13 18" id="KW-0472">Membrane</keyword>
<name>A0A4W6FI43_LATCA</name>
<keyword evidence="8" id="KW-0677">Repeat</keyword>
<evidence type="ECO:0000256" key="6">
    <source>
        <dbReference type="ARBA" id="ARBA00022692"/>
    </source>
</evidence>
<evidence type="ECO:0000256" key="12">
    <source>
        <dbReference type="ARBA" id="ARBA00022989"/>
    </source>
</evidence>
<dbReference type="FunFam" id="2.60.40.10:FF:000005">
    <property type="entry name" value="Neuronal cell adhesion molecule"/>
    <property type="match status" value="1"/>
</dbReference>